<gene>
    <name evidence="5" type="ORF">SAMN05428946_1348</name>
</gene>
<proteinExistence type="inferred from homology"/>
<name>A0A1U7PLG5_9BACI</name>
<evidence type="ECO:0000313" key="6">
    <source>
        <dbReference type="Proteomes" id="UP000187550"/>
    </source>
</evidence>
<reference evidence="6" key="1">
    <citation type="submission" date="2017-01" db="EMBL/GenBank/DDBJ databases">
        <authorList>
            <person name="Varghese N."/>
            <person name="Submissions S."/>
        </authorList>
    </citation>
    <scope>NUCLEOTIDE SEQUENCE [LARGE SCALE GENOMIC DNA]</scope>
    <source>
        <strain evidence="6">MNA4</strain>
    </source>
</reference>
<feature type="coiled-coil region" evidence="3">
    <location>
        <begin position="364"/>
        <end position="391"/>
    </location>
</feature>
<protein>
    <submittedName>
        <fullName evidence="5">Uncharacterized conserved protein YaaN involved in tellurite resistance</fullName>
    </submittedName>
</protein>
<dbReference type="Proteomes" id="UP000187550">
    <property type="component" value="Unassembled WGS sequence"/>
</dbReference>
<dbReference type="InterPro" id="IPR008863">
    <property type="entry name" value="Toxic_anion-R_TelA"/>
</dbReference>
<evidence type="ECO:0000256" key="1">
    <source>
        <dbReference type="ARBA" id="ARBA00005541"/>
    </source>
</evidence>
<dbReference type="STRING" id="550447.SAMN05428946_1348"/>
<evidence type="ECO:0000313" key="5">
    <source>
        <dbReference type="EMBL" id="SIT80799.1"/>
    </source>
</evidence>
<dbReference type="OrthoDB" id="9768858at2"/>
<evidence type="ECO:0000256" key="2">
    <source>
        <dbReference type="PIRNR" id="PIRNR026508"/>
    </source>
</evidence>
<evidence type="ECO:0000256" key="3">
    <source>
        <dbReference type="SAM" id="Coils"/>
    </source>
</evidence>
<organism evidence="5 6">
    <name type="scientific">Edaphobacillus lindanitolerans</name>
    <dbReference type="NCBI Taxonomy" id="550447"/>
    <lineage>
        <taxon>Bacteria</taxon>
        <taxon>Bacillati</taxon>
        <taxon>Bacillota</taxon>
        <taxon>Bacilli</taxon>
        <taxon>Bacillales</taxon>
        <taxon>Bacillaceae</taxon>
        <taxon>Edaphobacillus</taxon>
    </lineage>
</organism>
<comment type="similarity">
    <text evidence="1 2">Belongs to the TelA family.</text>
</comment>
<dbReference type="PANTHER" id="PTHR38432:SF1">
    <property type="entry name" value="TELA-LIKE PROTEIN SAOUHSC_01408"/>
    <property type="match status" value="1"/>
</dbReference>
<evidence type="ECO:0000256" key="4">
    <source>
        <dbReference type="SAM" id="MobiDB-lite"/>
    </source>
</evidence>
<dbReference type="AlphaFoldDB" id="A0A1U7PLG5"/>
<sequence>MTENRPAHEPLNTTTMDDLLDNPFDLKPEAALLPEEMQTREPAKPGLKLMDRLSDEEQTKARELAKQIPAGDYEAILTYGANAQNQLSTFSHKMLDHVQSKDIGPVGDILSDLMGKLNEIDPEDLSVEKKSGLKKLFGRVQRSVQELMTKYQKLSTQIDRIGVQLEHSKRGLIEDVHMLDNLYEQNKAYFQALNVYIAAAELKRDEIVTEILPAMRAKAEASDDQMALQEVNDMAQFVDRLEKRIYDLQLSRQITIQSAPQIRMIQQTNQTLAEKIQSSIMTSIPLWKNQIAIALTLNRQRQAVESQKLVTKTTNDLLLRNSEMLKMNSIETAKENERGIVEIDTLKKTQENLISTIEETLAIQADGRAKRKAAEAEIGRMEEELKQRLIAVADKAQNRPS</sequence>
<dbReference type="Pfam" id="PF05816">
    <property type="entry name" value="TelA"/>
    <property type="match status" value="1"/>
</dbReference>
<keyword evidence="3" id="KW-0175">Coiled coil</keyword>
<dbReference type="PIRSF" id="PIRSF026508">
    <property type="entry name" value="TelA"/>
    <property type="match status" value="1"/>
</dbReference>
<dbReference type="PANTHER" id="PTHR38432">
    <property type="entry name" value="TELA-LIKE PROTEIN SAOUHSC_01408"/>
    <property type="match status" value="1"/>
</dbReference>
<accession>A0A1U7PLG5</accession>
<keyword evidence="6" id="KW-1185">Reference proteome</keyword>
<feature type="region of interest" description="Disordered" evidence="4">
    <location>
        <begin position="1"/>
        <end position="23"/>
    </location>
</feature>
<dbReference type="RefSeq" id="WP_076757630.1">
    <property type="nucleotide sequence ID" value="NZ_FTPL01000002.1"/>
</dbReference>
<dbReference type="EMBL" id="FTPL01000002">
    <property type="protein sequence ID" value="SIT80799.1"/>
    <property type="molecule type" value="Genomic_DNA"/>
</dbReference>